<keyword evidence="6" id="KW-0833">Ubl conjugation pathway</keyword>
<dbReference type="InterPro" id="IPR047546">
    <property type="entry name" value="Rcat_RBR_RNF216"/>
</dbReference>
<evidence type="ECO:0000256" key="8">
    <source>
        <dbReference type="SAM" id="MobiDB-lite"/>
    </source>
</evidence>
<evidence type="ECO:0000256" key="9">
    <source>
        <dbReference type="SAM" id="Phobius"/>
    </source>
</evidence>
<keyword evidence="7" id="KW-0862">Zinc</keyword>
<feature type="domain" description="RING-type" evidence="10">
    <location>
        <begin position="282"/>
        <end position="585"/>
    </location>
</feature>
<evidence type="ECO:0000256" key="1">
    <source>
        <dbReference type="ARBA" id="ARBA00004906"/>
    </source>
</evidence>
<dbReference type="Pfam" id="PF26112">
    <property type="entry name" value="UBA_RNF216"/>
    <property type="match status" value="1"/>
</dbReference>
<feature type="region of interest" description="Disordered" evidence="8">
    <location>
        <begin position="1"/>
        <end position="57"/>
    </location>
</feature>
<keyword evidence="9" id="KW-1133">Transmembrane helix</keyword>
<keyword evidence="9" id="KW-0472">Membrane</keyword>
<keyword evidence="3" id="KW-0479">Metal-binding</keyword>
<protein>
    <submittedName>
        <fullName evidence="11">Putative ring finger protein</fullName>
    </submittedName>
</protein>
<evidence type="ECO:0000256" key="3">
    <source>
        <dbReference type="ARBA" id="ARBA00022723"/>
    </source>
</evidence>
<dbReference type="Pfam" id="PF26200">
    <property type="entry name" value="Rcat_RNF216"/>
    <property type="match status" value="1"/>
</dbReference>
<evidence type="ECO:0000256" key="6">
    <source>
        <dbReference type="ARBA" id="ARBA00022786"/>
    </source>
</evidence>
<dbReference type="Gene3D" id="1.20.120.1750">
    <property type="match status" value="1"/>
</dbReference>
<dbReference type="CDD" id="cd20353">
    <property type="entry name" value="Rcat_RBR_RNF216"/>
    <property type="match status" value="1"/>
</dbReference>
<dbReference type="InterPro" id="IPR058758">
    <property type="entry name" value="UBA_RNF216"/>
</dbReference>
<dbReference type="PANTHER" id="PTHR22770:SF42">
    <property type="entry name" value="FINGER PROTEIN (ZIN), PUTATIVE (AFU_ORTHOLOGUE AFUA_4G03910)-RELATED"/>
    <property type="match status" value="1"/>
</dbReference>
<dbReference type="EMBL" id="LAQI01000079">
    <property type="protein sequence ID" value="KKY21999.1"/>
    <property type="molecule type" value="Genomic_DNA"/>
</dbReference>
<organism evidence="11 12">
    <name type="scientific">Diplodia seriata</name>
    <dbReference type="NCBI Taxonomy" id="420778"/>
    <lineage>
        <taxon>Eukaryota</taxon>
        <taxon>Fungi</taxon>
        <taxon>Dikarya</taxon>
        <taxon>Ascomycota</taxon>
        <taxon>Pezizomycotina</taxon>
        <taxon>Dothideomycetes</taxon>
        <taxon>Dothideomycetes incertae sedis</taxon>
        <taxon>Botryosphaeriales</taxon>
        <taxon>Botryosphaeriaceae</taxon>
        <taxon>Diplodia</taxon>
    </lineage>
</organism>
<comment type="pathway">
    <text evidence="1">Protein modification; protein ubiquitination.</text>
</comment>
<keyword evidence="4" id="KW-0677">Repeat</keyword>
<keyword evidence="5" id="KW-0863">Zinc-finger</keyword>
<dbReference type="Pfam" id="PF26191">
    <property type="entry name" value="RING-HC_RBR_RNF216"/>
    <property type="match status" value="1"/>
</dbReference>
<evidence type="ECO:0000259" key="10">
    <source>
        <dbReference type="PROSITE" id="PS51873"/>
    </source>
</evidence>
<feature type="transmembrane region" description="Helical" evidence="9">
    <location>
        <begin position="415"/>
        <end position="431"/>
    </location>
</feature>
<dbReference type="InterPro" id="IPR047544">
    <property type="entry name" value="RING-HC_RBR_RNF216"/>
</dbReference>
<accession>A0A0G2EHX7</accession>
<dbReference type="PANTHER" id="PTHR22770">
    <property type="entry name" value="UBIQUITIN CONJUGATING ENZYME 7 INTERACTING PROTEIN-RELATED"/>
    <property type="match status" value="1"/>
</dbReference>
<comment type="caution">
    <text evidence="11">The sequence shown here is derived from an EMBL/GenBank/DDBJ whole genome shotgun (WGS) entry which is preliminary data.</text>
</comment>
<feature type="region of interest" description="Disordered" evidence="8">
    <location>
        <begin position="106"/>
        <end position="125"/>
    </location>
</feature>
<evidence type="ECO:0000256" key="7">
    <source>
        <dbReference type="ARBA" id="ARBA00022833"/>
    </source>
</evidence>
<keyword evidence="9" id="KW-0812">Transmembrane</keyword>
<dbReference type="SUPFAM" id="SSF57850">
    <property type="entry name" value="RING/U-box"/>
    <property type="match status" value="1"/>
</dbReference>
<gene>
    <name evidence="11" type="ORF">UCDDS831_g03835</name>
</gene>
<name>A0A0G2EHX7_9PEZI</name>
<keyword evidence="2" id="KW-0808">Transferase</keyword>
<dbReference type="InterPro" id="IPR051628">
    <property type="entry name" value="LUBAC_E3_Ligases"/>
</dbReference>
<dbReference type="AlphaFoldDB" id="A0A0G2EHX7"/>
<evidence type="ECO:0000256" key="2">
    <source>
        <dbReference type="ARBA" id="ARBA00022679"/>
    </source>
</evidence>
<dbReference type="GO" id="GO:0008270">
    <property type="term" value="F:zinc ion binding"/>
    <property type="evidence" value="ECO:0007669"/>
    <property type="project" value="UniProtKB-KW"/>
</dbReference>
<evidence type="ECO:0000313" key="11">
    <source>
        <dbReference type="EMBL" id="KKY21999.1"/>
    </source>
</evidence>
<dbReference type="PROSITE" id="PS51873">
    <property type="entry name" value="TRIAD"/>
    <property type="match status" value="1"/>
</dbReference>
<evidence type="ECO:0000256" key="5">
    <source>
        <dbReference type="ARBA" id="ARBA00022771"/>
    </source>
</evidence>
<proteinExistence type="predicted"/>
<sequence length="686" mass="77760">MLSGLPFRATLRPRQPQPEPADTPTARRSQSISPHAVPSFDPDHPSLEPDDPDSSSLNAQLDVLTTVFPDVQPEVFREMLNSFSEESRIEVVTEAMLRQPDRWVRGRHRASPLDQKDRDATDNPPLLRYISDKDARLPVEERFRNESYKLAVKEALYQEFKGLSHSTIRAVLAECNYSYTQARPTLLALVTKSWRFSVTSFFTRRKPPSAQDHPLVAWQKPDPRTGGALVPRLMLTKSAELNKELYDTLIAPLLVKQNEERMVQDRALAEQLNEEEAEAAGEMYDCECCFTPSAFEHMSACDQNGHWICFRCIRFSMNEALYGQGWARSVNTDRLTLNCIAPVSEGQCHGCLPQHSVMRALAEERDGEATFRKFEERTVTDSLRKSDLPFIQCPFCAYAEVDDVTMPLLSWKRRSRRFLGIWIVSAAHFLYLKPIYFLVRFLSLFSFFFVTLNYLLPSRFRIDLLSPVLSSRQRVARRRRGLRFTCAAPACGRASCLACHKAWRDPHVCHESALASLRTHVENAVSNAVKRTCPRCNTSFLKSGGCNKLVCVCGYAMCYVCRQRITADEGYRHFCNHFRGNNPGVDNACDQCDKCHLYAEEDVEAVVRDAAREAEREWKERNSGEGEGGGADAAAVAGLSVQQAALLGYHATAGKQQQQRQQEIVGVGRVSEWEEWLDWVVDAVLE</sequence>
<dbReference type="InterPro" id="IPR044066">
    <property type="entry name" value="TRIAD_supradom"/>
</dbReference>
<dbReference type="Proteomes" id="UP000034182">
    <property type="component" value="Unassembled WGS sequence"/>
</dbReference>
<reference evidence="11 12" key="2">
    <citation type="submission" date="2015-05" db="EMBL/GenBank/DDBJ databases">
        <title>Distinctive expansion of gene families associated with plant cell wall degradation and secondary metabolism in the genomes of grapevine trunk pathogens.</title>
        <authorList>
            <person name="Lawrence D.P."/>
            <person name="Travadon R."/>
            <person name="Rolshausen P.E."/>
            <person name="Baumgartner K."/>
        </authorList>
    </citation>
    <scope>NUCLEOTIDE SEQUENCE [LARGE SCALE GENOMIC DNA]</scope>
    <source>
        <strain evidence="11">DS831</strain>
    </source>
</reference>
<evidence type="ECO:0000256" key="4">
    <source>
        <dbReference type="ARBA" id="ARBA00022737"/>
    </source>
</evidence>
<feature type="transmembrane region" description="Helical" evidence="9">
    <location>
        <begin position="437"/>
        <end position="456"/>
    </location>
</feature>
<evidence type="ECO:0000313" key="12">
    <source>
        <dbReference type="Proteomes" id="UP000034182"/>
    </source>
</evidence>
<reference evidence="11 12" key="1">
    <citation type="submission" date="2015-03" db="EMBL/GenBank/DDBJ databases">
        <authorList>
            <person name="Morales-Cruz A."/>
            <person name="Amrine K.C."/>
            <person name="Cantu D."/>
        </authorList>
    </citation>
    <scope>NUCLEOTIDE SEQUENCE [LARGE SCALE GENOMIC DNA]</scope>
    <source>
        <strain evidence="11">DS831</strain>
    </source>
</reference>
<dbReference type="GO" id="GO:0016740">
    <property type="term" value="F:transferase activity"/>
    <property type="evidence" value="ECO:0007669"/>
    <property type="project" value="UniProtKB-KW"/>
</dbReference>